<evidence type="ECO:0000256" key="1">
    <source>
        <dbReference type="ARBA" id="ARBA00022741"/>
    </source>
</evidence>
<dbReference type="OrthoDB" id="680339at2759"/>
<accession>A0A9W8DSP2</accession>
<keyword evidence="2 6" id="KW-0378">Hydrolase</keyword>
<evidence type="ECO:0000256" key="3">
    <source>
        <dbReference type="PROSITE-ProRule" id="PRU00464"/>
    </source>
</evidence>
<dbReference type="PANTHER" id="PTHR46243:SF1">
    <property type="entry name" value="BIS(5'-ADENOSYL)-TRIPHOSPHATASE"/>
    <property type="match status" value="1"/>
</dbReference>
<dbReference type="InterPro" id="IPR036265">
    <property type="entry name" value="HIT-like_sf"/>
</dbReference>
<dbReference type="PANTHER" id="PTHR46243">
    <property type="entry name" value="BIS(5'-ADENOSYL)-TRIPHOSPHATASE"/>
    <property type="match status" value="1"/>
</dbReference>
<dbReference type="GO" id="GO:0000166">
    <property type="term" value="F:nucleotide binding"/>
    <property type="evidence" value="ECO:0007669"/>
    <property type="project" value="UniProtKB-KW"/>
</dbReference>
<feature type="compositionally biased region" description="Basic and acidic residues" evidence="4">
    <location>
        <begin position="86"/>
        <end position="106"/>
    </location>
</feature>
<dbReference type="GO" id="GO:0047710">
    <property type="term" value="F:bis(5'-adenosyl)-triphosphatase activity"/>
    <property type="evidence" value="ECO:0007669"/>
    <property type="project" value="UniProtKB-EC"/>
</dbReference>
<name>A0A9W8DSP2_9FUNG</name>
<dbReference type="Pfam" id="PF01230">
    <property type="entry name" value="HIT"/>
    <property type="match status" value="1"/>
</dbReference>
<organism evidence="6 7">
    <name type="scientific">Mycoemilia scoparia</name>
    <dbReference type="NCBI Taxonomy" id="417184"/>
    <lineage>
        <taxon>Eukaryota</taxon>
        <taxon>Fungi</taxon>
        <taxon>Fungi incertae sedis</taxon>
        <taxon>Zoopagomycota</taxon>
        <taxon>Kickxellomycotina</taxon>
        <taxon>Kickxellomycetes</taxon>
        <taxon>Kickxellales</taxon>
        <taxon>Kickxellaceae</taxon>
        <taxon>Mycoemilia</taxon>
    </lineage>
</organism>
<gene>
    <name evidence="6" type="primary">HNT2</name>
    <name evidence="6" type="ORF">H4219_003601</name>
</gene>
<reference evidence="6" key="1">
    <citation type="submission" date="2022-07" db="EMBL/GenBank/DDBJ databases">
        <title>Phylogenomic reconstructions and comparative analyses of Kickxellomycotina fungi.</title>
        <authorList>
            <person name="Reynolds N.K."/>
            <person name="Stajich J.E."/>
            <person name="Barry K."/>
            <person name="Grigoriev I.V."/>
            <person name="Crous P."/>
            <person name="Smith M.E."/>
        </authorList>
    </citation>
    <scope>NUCLEOTIDE SEQUENCE</scope>
    <source>
        <strain evidence="6">NBRC 100468</strain>
    </source>
</reference>
<protein>
    <submittedName>
        <fullName evidence="6">Dinucleoside triphosphate hydrolase</fullName>
        <ecNumber evidence="6">3.6.1.29</ecNumber>
    </submittedName>
</protein>
<comment type="caution">
    <text evidence="6">The sequence shown here is derived from an EMBL/GenBank/DDBJ whole genome shotgun (WGS) entry which is preliminary data.</text>
</comment>
<evidence type="ECO:0000313" key="7">
    <source>
        <dbReference type="Proteomes" id="UP001150538"/>
    </source>
</evidence>
<dbReference type="AlphaFoldDB" id="A0A9W8DSP2"/>
<dbReference type="SUPFAM" id="SSF54197">
    <property type="entry name" value="HIT-like"/>
    <property type="match status" value="1"/>
</dbReference>
<dbReference type="EMBL" id="JANBPU010000093">
    <property type="protein sequence ID" value="KAJ1916731.1"/>
    <property type="molecule type" value="Genomic_DNA"/>
</dbReference>
<evidence type="ECO:0000256" key="4">
    <source>
        <dbReference type="SAM" id="MobiDB-lite"/>
    </source>
</evidence>
<keyword evidence="1" id="KW-0547">Nucleotide-binding</keyword>
<dbReference type="InterPro" id="IPR011146">
    <property type="entry name" value="HIT-like"/>
</dbReference>
<sequence length="125" mass="14362">MLDVLIVPNRLTRRFNDLTHEEVTDMFTQGQRVCKALESHYKADAFTMAIQDGPEAGQTVPHVHLHIIPRHKGDYKNNDDIYGDLEDSKPRSVIDNESRPPRSAREMAEEALAMRKLFGQWDTSE</sequence>
<feature type="short sequence motif" description="Histidine triad motif" evidence="3">
    <location>
        <begin position="62"/>
        <end position="66"/>
    </location>
</feature>
<dbReference type="Proteomes" id="UP001150538">
    <property type="component" value="Unassembled WGS sequence"/>
</dbReference>
<dbReference type="InterPro" id="IPR019808">
    <property type="entry name" value="Histidine_triad_CS"/>
</dbReference>
<dbReference type="FunFam" id="3.30.428.10:FF:000011">
    <property type="entry name" value="Fragile histidine triad"/>
    <property type="match status" value="1"/>
</dbReference>
<dbReference type="Gene3D" id="3.30.428.10">
    <property type="entry name" value="HIT-like"/>
    <property type="match status" value="1"/>
</dbReference>
<proteinExistence type="predicted"/>
<evidence type="ECO:0000313" key="6">
    <source>
        <dbReference type="EMBL" id="KAJ1916731.1"/>
    </source>
</evidence>
<keyword evidence="7" id="KW-1185">Reference proteome</keyword>
<dbReference type="InterPro" id="IPR051884">
    <property type="entry name" value="Bis(5'-adenosyl)-TPase_reg"/>
</dbReference>
<dbReference type="EC" id="3.6.1.29" evidence="6"/>
<dbReference type="PROSITE" id="PS00892">
    <property type="entry name" value="HIT_1"/>
    <property type="match status" value="1"/>
</dbReference>
<evidence type="ECO:0000259" key="5">
    <source>
        <dbReference type="PROSITE" id="PS51084"/>
    </source>
</evidence>
<dbReference type="PROSITE" id="PS51084">
    <property type="entry name" value="HIT_2"/>
    <property type="match status" value="1"/>
</dbReference>
<evidence type="ECO:0000256" key="2">
    <source>
        <dbReference type="ARBA" id="ARBA00022801"/>
    </source>
</evidence>
<feature type="region of interest" description="Disordered" evidence="4">
    <location>
        <begin position="79"/>
        <end position="106"/>
    </location>
</feature>
<feature type="domain" description="HIT" evidence="5">
    <location>
        <begin position="1"/>
        <end position="77"/>
    </location>
</feature>